<dbReference type="EMBL" id="CM042032">
    <property type="protein sequence ID" value="KAI3777074.1"/>
    <property type="molecule type" value="Genomic_DNA"/>
</dbReference>
<gene>
    <name evidence="1" type="ORF">L1987_46868</name>
</gene>
<name>A0ACB9G0M1_9ASTR</name>
<dbReference type="Proteomes" id="UP001056120">
    <property type="component" value="Linkage Group LG15"/>
</dbReference>
<reference evidence="2" key="1">
    <citation type="journal article" date="2022" name="Mol. Ecol. Resour.">
        <title>The genomes of chicory, endive, great burdock and yacon provide insights into Asteraceae palaeo-polyploidization history and plant inulin production.</title>
        <authorList>
            <person name="Fan W."/>
            <person name="Wang S."/>
            <person name="Wang H."/>
            <person name="Wang A."/>
            <person name="Jiang F."/>
            <person name="Liu H."/>
            <person name="Zhao H."/>
            <person name="Xu D."/>
            <person name="Zhang Y."/>
        </authorList>
    </citation>
    <scope>NUCLEOTIDE SEQUENCE [LARGE SCALE GENOMIC DNA]</scope>
    <source>
        <strain evidence="2">cv. Yunnan</strain>
    </source>
</reference>
<organism evidence="1 2">
    <name type="scientific">Smallanthus sonchifolius</name>
    <dbReference type="NCBI Taxonomy" id="185202"/>
    <lineage>
        <taxon>Eukaryota</taxon>
        <taxon>Viridiplantae</taxon>
        <taxon>Streptophyta</taxon>
        <taxon>Embryophyta</taxon>
        <taxon>Tracheophyta</taxon>
        <taxon>Spermatophyta</taxon>
        <taxon>Magnoliopsida</taxon>
        <taxon>eudicotyledons</taxon>
        <taxon>Gunneridae</taxon>
        <taxon>Pentapetalae</taxon>
        <taxon>asterids</taxon>
        <taxon>campanulids</taxon>
        <taxon>Asterales</taxon>
        <taxon>Asteraceae</taxon>
        <taxon>Asteroideae</taxon>
        <taxon>Heliantheae alliance</taxon>
        <taxon>Millerieae</taxon>
        <taxon>Smallanthus</taxon>
    </lineage>
</organism>
<accession>A0ACB9G0M1</accession>
<evidence type="ECO:0000313" key="1">
    <source>
        <dbReference type="EMBL" id="KAI3777074.1"/>
    </source>
</evidence>
<sequence length="187" mass="21131">MKNTLRRIMQFIWIIPQKPSKKNDNNKDDNDEDDQFYDAMEEPTYSNPPHPPLSDTDSSFEEASPPFFRLPISTQTSPLLESPWTSYVEQPALAQPDNYVGLMTSLVREEGHIYSLAASGDLVVAKISQVVGVSHVHKDQNMAILSTNVALLPWVYGYAHSIVASLRIVGVWQQDLKKLEKWTKESA</sequence>
<protein>
    <submittedName>
        <fullName evidence="1">Uncharacterized protein</fullName>
    </submittedName>
</protein>
<reference evidence="1 2" key="2">
    <citation type="journal article" date="2022" name="Mol. Ecol. Resour.">
        <title>The genomes of chicory, endive, great burdock and yacon provide insights into Asteraceae paleo-polyploidization history and plant inulin production.</title>
        <authorList>
            <person name="Fan W."/>
            <person name="Wang S."/>
            <person name="Wang H."/>
            <person name="Wang A."/>
            <person name="Jiang F."/>
            <person name="Liu H."/>
            <person name="Zhao H."/>
            <person name="Xu D."/>
            <person name="Zhang Y."/>
        </authorList>
    </citation>
    <scope>NUCLEOTIDE SEQUENCE [LARGE SCALE GENOMIC DNA]</scope>
    <source>
        <strain evidence="2">cv. Yunnan</strain>
        <tissue evidence="1">Leaves</tissue>
    </source>
</reference>
<keyword evidence="2" id="KW-1185">Reference proteome</keyword>
<comment type="caution">
    <text evidence="1">The sequence shown here is derived from an EMBL/GenBank/DDBJ whole genome shotgun (WGS) entry which is preliminary data.</text>
</comment>
<proteinExistence type="predicted"/>
<evidence type="ECO:0000313" key="2">
    <source>
        <dbReference type="Proteomes" id="UP001056120"/>
    </source>
</evidence>